<organism evidence="2 3">
    <name type="scientific">Litoreibacter arenae DSM 19593</name>
    <dbReference type="NCBI Taxonomy" id="1123360"/>
    <lineage>
        <taxon>Bacteria</taxon>
        <taxon>Pseudomonadati</taxon>
        <taxon>Pseudomonadota</taxon>
        <taxon>Alphaproteobacteria</taxon>
        <taxon>Rhodobacterales</taxon>
        <taxon>Roseobacteraceae</taxon>
        <taxon>Litoreibacter</taxon>
    </lineage>
</organism>
<dbReference type="PROSITE" id="PS51257">
    <property type="entry name" value="PROKAR_LIPOPROTEIN"/>
    <property type="match status" value="1"/>
</dbReference>
<proteinExistence type="predicted"/>
<gene>
    <name evidence="2" type="ORF">thalar_02660</name>
</gene>
<dbReference type="Pfam" id="PF03724">
    <property type="entry name" value="META"/>
    <property type="match status" value="1"/>
</dbReference>
<evidence type="ECO:0000259" key="1">
    <source>
        <dbReference type="Pfam" id="PF03724"/>
    </source>
</evidence>
<dbReference type="InterPro" id="IPR005184">
    <property type="entry name" value="DUF306_Meta_HslJ"/>
</dbReference>
<dbReference type="EMBL" id="AONI01000015">
    <property type="protein sequence ID" value="EPX76941.1"/>
    <property type="molecule type" value="Genomic_DNA"/>
</dbReference>
<keyword evidence="3" id="KW-1185">Reference proteome</keyword>
<sequence length="128" mass="13562">MIRAALLAVALLASCTDETISGYAADGAVWQLETLNGKPFTARATLTFPEEGKIAGQAPCNSYFGQQTAPYPWFAVDALGSTKRACPDLKAENDFFATLGEMTLSEAAGTTLILSNDAGDEMVFKAMK</sequence>
<dbReference type="InterPro" id="IPR038670">
    <property type="entry name" value="HslJ-like_sf"/>
</dbReference>
<dbReference type="InterPro" id="IPR053147">
    <property type="entry name" value="Hsp_HslJ-like"/>
</dbReference>
<accession>S9Q6D1</accession>
<protein>
    <recommendedName>
        <fullName evidence="1">DUF306 domain-containing protein</fullName>
    </recommendedName>
</protein>
<evidence type="ECO:0000313" key="3">
    <source>
        <dbReference type="Proteomes" id="UP000015351"/>
    </source>
</evidence>
<dbReference type="AlphaFoldDB" id="S9Q6D1"/>
<dbReference type="eggNOG" id="COG3187">
    <property type="taxonomic scope" value="Bacteria"/>
</dbReference>
<feature type="domain" description="DUF306" evidence="1">
    <location>
        <begin position="26"/>
        <end position="124"/>
    </location>
</feature>
<reference evidence="3" key="1">
    <citation type="journal article" date="2013" name="Stand. Genomic Sci.">
        <title>Genome sequence of the Litoreibacter arenae type strain (DSM 19593(T)), a member of the Roseobacter clade isolated from sea sand.</title>
        <authorList>
            <person name="Riedel T."/>
            <person name="Fiebig A."/>
            <person name="Petersen J."/>
            <person name="Gronow S."/>
            <person name="Kyrpides N.C."/>
            <person name="Goker M."/>
            <person name="Klenk H.P."/>
        </authorList>
    </citation>
    <scope>NUCLEOTIDE SEQUENCE [LARGE SCALE GENOMIC DNA]</scope>
    <source>
        <strain evidence="3">DSM 19593</strain>
    </source>
</reference>
<dbReference type="Proteomes" id="UP000015351">
    <property type="component" value="Unassembled WGS sequence"/>
</dbReference>
<comment type="caution">
    <text evidence="2">The sequence shown here is derived from an EMBL/GenBank/DDBJ whole genome shotgun (WGS) entry which is preliminary data.</text>
</comment>
<dbReference type="Gene3D" id="2.40.128.270">
    <property type="match status" value="1"/>
</dbReference>
<dbReference type="PANTHER" id="PTHR35535">
    <property type="entry name" value="HEAT SHOCK PROTEIN HSLJ"/>
    <property type="match status" value="1"/>
</dbReference>
<name>S9Q6D1_9RHOB</name>
<dbReference type="RefSeq" id="WP_021102012.1">
    <property type="nucleotide sequence ID" value="NZ_KE557314.1"/>
</dbReference>
<dbReference type="HOGENOM" id="CLU_075808_3_3_5"/>
<dbReference type="STRING" id="1123360.thalar_02660"/>
<evidence type="ECO:0000313" key="2">
    <source>
        <dbReference type="EMBL" id="EPX76941.1"/>
    </source>
</evidence>
<dbReference type="PANTHER" id="PTHR35535:SF1">
    <property type="entry name" value="HEAT SHOCK PROTEIN HSLJ"/>
    <property type="match status" value="1"/>
</dbReference>
<dbReference type="OrthoDB" id="7777568at2"/>